<dbReference type="PROSITE" id="PS50053">
    <property type="entry name" value="UBIQUITIN_2"/>
    <property type="match status" value="4"/>
</dbReference>
<dbReference type="SMART" id="SM00213">
    <property type="entry name" value="UBQ"/>
    <property type="match status" value="4"/>
</dbReference>
<dbReference type="PROSITE" id="PS50853">
    <property type="entry name" value="FN3"/>
    <property type="match status" value="2"/>
</dbReference>
<evidence type="ECO:0000259" key="2">
    <source>
        <dbReference type="PROSITE" id="PS50053"/>
    </source>
</evidence>
<dbReference type="Gene3D" id="2.60.40.10">
    <property type="entry name" value="Immunoglobulins"/>
    <property type="match status" value="2"/>
</dbReference>
<dbReference type="AlphaFoldDB" id="A0A1X7TUY6"/>
<dbReference type="SUPFAM" id="SSF54236">
    <property type="entry name" value="Ubiquitin-like"/>
    <property type="match status" value="4"/>
</dbReference>
<dbReference type="STRING" id="400682.A0A1X7TUY6"/>
<dbReference type="InterPro" id="IPR000626">
    <property type="entry name" value="Ubiquitin-like_dom"/>
</dbReference>
<dbReference type="InterPro" id="IPR036116">
    <property type="entry name" value="FN3_sf"/>
</dbReference>
<dbReference type="InterPro" id="IPR011029">
    <property type="entry name" value="DEATH-like_dom_sf"/>
</dbReference>
<dbReference type="Gene3D" id="1.10.533.10">
    <property type="entry name" value="Death Domain, Fas"/>
    <property type="match status" value="1"/>
</dbReference>
<feature type="domain" description="Ubiquitin-like" evidence="2">
    <location>
        <begin position="1"/>
        <end position="76"/>
    </location>
</feature>
<dbReference type="OrthoDB" id="1885901at2759"/>
<name>A0A1X7TUY6_AMPQE</name>
<dbReference type="CDD" id="cd00063">
    <property type="entry name" value="FN3"/>
    <property type="match status" value="2"/>
</dbReference>
<dbReference type="InterPro" id="IPR000488">
    <property type="entry name" value="Death_dom"/>
</dbReference>
<accession>A0A1X7TUY6</accession>
<dbReference type="InParanoid" id="A0A1X7TUY6"/>
<dbReference type="EnsemblMetazoa" id="Aqu2.1.19081_001">
    <property type="protein sequence ID" value="Aqu2.1.19081_001"/>
    <property type="gene ID" value="Aqu2.1.19081"/>
</dbReference>
<evidence type="ECO:0000259" key="1">
    <source>
        <dbReference type="PROSITE" id="PS50017"/>
    </source>
</evidence>
<protein>
    <submittedName>
        <fullName evidence="5">Uncharacterized protein</fullName>
    </submittedName>
</protein>
<dbReference type="InterPro" id="IPR007110">
    <property type="entry name" value="Ig-like_dom"/>
</dbReference>
<dbReference type="InterPro" id="IPR003961">
    <property type="entry name" value="FN3_dom"/>
</dbReference>
<dbReference type="InterPro" id="IPR029071">
    <property type="entry name" value="Ubiquitin-like_domsf"/>
</dbReference>
<feature type="domain" description="Ubiquitin-like" evidence="2">
    <location>
        <begin position="236"/>
        <end position="306"/>
    </location>
</feature>
<dbReference type="PRINTS" id="PR00348">
    <property type="entry name" value="UBIQUITIN"/>
</dbReference>
<feature type="domain" description="Fibronectin type-III" evidence="4">
    <location>
        <begin position="1152"/>
        <end position="1234"/>
    </location>
</feature>
<evidence type="ECO:0000313" key="5">
    <source>
        <dbReference type="EnsemblMetazoa" id="Aqu2.1.19081_001"/>
    </source>
</evidence>
<feature type="domain" description="Ig-like" evidence="3">
    <location>
        <begin position="1053"/>
        <end position="1145"/>
    </location>
</feature>
<dbReference type="InterPro" id="IPR050158">
    <property type="entry name" value="Ubiquitin_ubiquitin-like"/>
</dbReference>
<dbReference type="InterPro" id="IPR019956">
    <property type="entry name" value="Ubiquitin_dom"/>
</dbReference>
<dbReference type="SUPFAM" id="SSF47986">
    <property type="entry name" value="DEATH domain"/>
    <property type="match status" value="1"/>
</dbReference>
<dbReference type="PROSITE" id="PS50017">
    <property type="entry name" value="DEATH_DOMAIN"/>
    <property type="match status" value="1"/>
</dbReference>
<dbReference type="PROSITE" id="PS50835">
    <property type="entry name" value="IG_LIKE"/>
    <property type="match status" value="1"/>
</dbReference>
<feature type="domain" description="Ubiquitin-like" evidence="2">
    <location>
        <begin position="81"/>
        <end position="141"/>
    </location>
</feature>
<dbReference type="Gene3D" id="3.10.20.90">
    <property type="entry name" value="Phosphatidylinositol 3-kinase Catalytic Subunit, Chain A, domain 1"/>
    <property type="match status" value="4"/>
</dbReference>
<dbReference type="PANTHER" id="PTHR10666">
    <property type="entry name" value="UBIQUITIN"/>
    <property type="match status" value="1"/>
</dbReference>
<feature type="domain" description="Fibronectin type-III" evidence="4">
    <location>
        <begin position="965"/>
        <end position="1054"/>
    </location>
</feature>
<evidence type="ECO:0000259" key="4">
    <source>
        <dbReference type="PROSITE" id="PS50853"/>
    </source>
</evidence>
<proteinExistence type="predicted"/>
<dbReference type="SMART" id="SM00060">
    <property type="entry name" value="FN3"/>
    <property type="match status" value="2"/>
</dbReference>
<evidence type="ECO:0000259" key="3">
    <source>
        <dbReference type="PROSITE" id="PS50835"/>
    </source>
</evidence>
<feature type="domain" description="Death" evidence="1">
    <location>
        <begin position="700"/>
        <end position="769"/>
    </location>
</feature>
<feature type="domain" description="Ubiquitin-like" evidence="2">
    <location>
        <begin position="163"/>
        <end position="236"/>
    </location>
</feature>
<dbReference type="GO" id="GO:0007165">
    <property type="term" value="P:signal transduction"/>
    <property type="evidence" value="ECO:0007669"/>
    <property type="project" value="InterPro"/>
</dbReference>
<sequence>MQIYVKTLSGMTIPLEVEPSDTVWLVKLKFQDKEGTPPHQLRLIYAGKQMENDRTLSDYNIQRESTILAITRLRGAPSVSRDFTIAMVDSWPINVSVAMHETISSFKKHTELILGIPAHQQLLVFNGKILNNEETLKNLGFFENIHPSEKFEIRLLINPHLKTTVSVVLSDNLTLEFDVILGDLTAQLKEQIEAKMKIPVSKQVLINRSNNKLLSSNNIPLSEYYVHEKSIIDLHVHFYVRILMPSGEMASISTVSNERVYNLKLRLLQQFEINPSSQFLLHDDIELENDKAFADYKIFDDAFLKLKEVKKFSPKAKKVSKSCQDSLVQDHKFLVFEITNEPVLLKASGNKEQIVKDHSFQFNFLVPFSDQFKQVLFRNQRLYTITGNVEQTLLWEEQGISIIVPENAVPSSVTSFDIAVIPVVNGSFSFPHDTIPVSAIYAIGTSCKLDYPIQIRIQHCIEIVNPSQCKLLYFAKAEHAGYSPPYEFNALVKDSAGHFEVGSSYGMIETSSFTFFGIIKEAASTLWSHVWYPPVSRYKLLAFRQCTANPKVWNIYLVVTQNNSAHIQNAVDELTRRSMERMPSSEAIFSFTDPQIAFSVLETPAMEGWQITSYQDPCEILKEDVELYCCYRGDLPNVAIRIEAPRLNESFMHKINVVGTSNSPQSVTISWEANFSDAVDRHVSVLRAATDIDHGAGPAFADLMNDVAAKAPDKWRSVAIMLSISPEHVTAISDQYRDDPNSCYTAVFQKWKQTQKRPYTWSTVVEVLKSNLWIGPNGTVPCDGSNIQNIQCTTGSGANLSVHIDPPSYLGTDGDGWYKCCLPTSCSNPNTNIIFAYIFIFAEIESFNVADLPSNMTIYPQEYKLNCIKVGHWEYSINMSIGGNAALASYTNCNDDTSPCPGTVLVSSTNTIKYTVTITWDGMTVSSGSISQSTTGDQMYWCVLDNFYNGDDRTQTLTIKVPATAPSSLTEVNKTTTTITVSWTALDSSDADGYVVNVTSDTDTLQTVQVEGSSNNTITLNKLKIGKTYRITVRAYQQLLGPASNTISVQTLPVINSINWILVSSITQLNNTQYRIDCLTTTSINPSTDVYWLVNGVMKSNSMFTSIDALTYNNTLLVYPDPLGVSVNVTCIAMIGGVKYSQSVILHAPSGPPNNVRGFILNTTSIKVNWTNSSVTKGYVIVYTTGGVTHNVVFTNINETVLTNLSPLSTYTISVYSYLDLPSVTSTVTELRLDVPSPVTNLSVSNISTTGITVNWTIPSNDNYI</sequence>
<dbReference type="CDD" id="cd01670">
    <property type="entry name" value="Death"/>
    <property type="match status" value="1"/>
</dbReference>
<dbReference type="CDD" id="cd17039">
    <property type="entry name" value="Ubl_ubiquitin_like"/>
    <property type="match status" value="3"/>
</dbReference>
<dbReference type="InterPro" id="IPR013783">
    <property type="entry name" value="Ig-like_fold"/>
</dbReference>
<dbReference type="SUPFAM" id="SSF49265">
    <property type="entry name" value="Fibronectin type III"/>
    <property type="match status" value="2"/>
</dbReference>
<dbReference type="Pfam" id="PF00240">
    <property type="entry name" value="ubiquitin"/>
    <property type="match status" value="4"/>
</dbReference>
<dbReference type="FunFam" id="3.10.20.90:FF:000160">
    <property type="entry name" value="Polyubiquitin-C"/>
    <property type="match status" value="1"/>
</dbReference>
<organism evidence="5">
    <name type="scientific">Amphimedon queenslandica</name>
    <name type="common">Sponge</name>
    <dbReference type="NCBI Taxonomy" id="400682"/>
    <lineage>
        <taxon>Eukaryota</taxon>
        <taxon>Metazoa</taxon>
        <taxon>Porifera</taxon>
        <taxon>Demospongiae</taxon>
        <taxon>Heteroscleromorpha</taxon>
        <taxon>Haplosclerida</taxon>
        <taxon>Niphatidae</taxon>
        <taxon>Amphimedon</taxon>
    </lineage>
</organism>
<reference evidence="5" key="1">
    <citation type="submission" date="2017-05" db="UniProtKB">
        <authorList>
            <consortium name="EnsemblMetazoa"/>
        </authorList>
    </citation>
    <scope>IDENTIFICATION</scope>
</reference>
<dbReference type="Pfam" id="PF00041">
    <property type="entry name" value="fn3"/>
    <property type="match status" value="1"/>
</dbReference>